<evidence type="ECO:0000256" key="1">
    <source>
        <dbReference type="ARBA" id="ARBA00000085"/>
    </source>
</evidence>
<reference evidence="10 11" key="2">
    <citation type="journal article" date="2012" name="Stand. Genomic Sci.">
        <title>Complete Genome Sequence of Clostridium clariflavum DSM 19732.</title>
        <authorList>
            <person name="Izquierdo J.A."/>
            <person name="Goodwin L."/>
            <person name="Davenport K.W."/>
            <person name="Teshima H."/>
            <person name="Bruce D."/>
            <person name="Detter C."/>
            <person name="Tapia R."/>
            <person name="Han S."/>
            <person name="Land M."/>
            <person name="Hauser L."/>
            <person name="Jeffries C.D."/>
            <person name="Han J."/>
            <person name="Pitluck S."/>
            <person name="Nolan M."/>
            <person name="Chen A."/>
            <person name="Huntemann M."/>
            <person name="Mavromatis K."/>
            <person name="Mikhailova N."/>
            <person name="Liolios K."/>
            <person name="Woyke T."/>
            <person name="Lynd L.R."/>
        </authorList>
    </citation>
    <scope>NUCLEOTIDE SEQUENCE [LARGE SCALE GENOMIC DNA]</scope>
    <source>
        <strain evidence="11">DSM 19732 / NBRC 101661 / EBR45</strain>
    </source>
</reference>
<keyword evidence="4" id="KW-0808">Transferase</keyword>
<dbReference type="CDD" id="cd06267">
    <property type="entry name" value="PBP1_LacI_sugar_binding-like"/>
    <property type="match status" value="1"/>
</dbReference>
<evidence type="ECO:0000256" key="2">
    <source>
        <dbReference type="ARBA" id="ARBA00012438"/>
    </source>
</evidence>
<dbReference type="CDD" id="cd00075">
    <property type="entry name" value="HATPase"/>
    <property type="match status" value="1"/>
</dbReference>
<dbReference type="EMBL" id="CP003065">
    <property type="protein sequence ID" value="AEV67708.1"/>
    <property type="molecule type" value="Genomic_DNA"/>
</dbReference>
<dbReference type="RefSeq" id="WP_014254326.1">
    <property type="nucleotide sequence ID" value="NC_016627.1"/>
</dbReference>
<dbReference type="Gene3D" id="3.30.565.10">
    <property type="entry name" value="Histidine kinase-like ATPase, C-terminal domain"/>
    <property type="match status" value="1"/>
</dbReference>
<dbReference type="eggNOG" id="COG4191">
    <property type="taxonomic scope" value="Bacteria"/>
</dbReference>
<sequence length="711" mass="81665">MKRRKTIGLLINDIDGSFQTYIWLMLKQAAEEMDCNLMVFEGRSLKHDDFAEKQHHIIYSFIEKGRFDGLIITSASISTYIKYEEFLQFMKKYEGIPLVSMGVVIPGALNVICDTKAGMKELIRHLIDDHGYEKILFVTGPEGNQEATERLEAYKEVLREKNLEFDENLVIQGDFVSNTGYRIMEEVANSNMEYDAIVFSNDDMALGAMKFIDHMKNSGNYSLDKKIILCGFDDSLNASKVNPPLTTVRLPLKEVCYKSVEVLLGDEIKEQTVILPSVLVKRASCGCDYKKEDEELKNINSVKMVLDYRVHENLQTYQIDELFDKLCSALKKSFIESCFIFKYLEGPIFYNEEMAFDENFKVPQRSEMVYAYYKGQRMIIEQSDRVINTAQILPERFMPEDSRFTYIVMPLFFKNEHFGYVCFEVNNNDVITFEMLRGQISNTLKGALMLLERETMGESLRESERLASLGQMIGGISHNLMTPIMSISGVAAALEDLIYEYRESIGDSSVTDEDHYEISSEMSEWVNRLKEYNSYMSNVISTVKSQAVQLNSQCNKDFTIEELVNRIKFFNNYDLLIEKSDLSIFVDVDTNIVIQGDISNIVQILDNLIKNAIQSYEGKESNHCRVELHIRRNDDNVIFIVKDYGCGIPEKIKPRLFKYMLTTKGKSGTGLSLMLSYSTIKGKFGGDIWFESKENEGTTFFIMLPINKADL</sequence>
<dbReference type="CDD" id="cd00082">
    <property type="entry name" value="HisKA"/>
    <property type="match status" value="1"/>
</dbReference>
<dbReference type="PROSITE" id="PS50109">
    <property type="entry name" value="HIS_KIN"/>
    <property type="match status" value="1"/>
</dbReference>
<dbReference type="InterPro" id="IPR005467">
    <property type="entry name" value="His_kinase_dom"/>
</dbReference>
<dbReference type="InterPro" id="IPR004358">
    <property type="entry name" value="Sig_transdc_His_kin-like_C"/>
</dbReference>
<evidence type="ECO:0000256" key="5">
    <source>
        <dbReference type="ARBA" id="ARBA00023012"/>
    </source>
</evidence>
<keyword evidence="8" id="KW-0804">Transcription</keyword>
<dbReference type="Gene3D" id="3.40.50.2300">
    <property type="match status" value="2"/>
</dbReference>
<keyword evidence="11" id="KW-1185">Reference proteome</keyword>
<keyword evidence="6" id="KW-0805">Transcription regulation</keyword>
<evidence type="ECO:0000259" key="9">
    <source>
        <dbReference type="PROSITE" id="PS50109"/>
    </source>
</evidence>
<dbReference type="HOGENOM" id="CLU_387687_0_0_9"/>
<dbReference type="Proteomes" id="UP000005435">
    <property type="component" value="Chromosome"/>
</dbReference>
<dbReference type="GO" id="GO:0003700">
    <property type="term" value="F:DNA-binding transcription factor activity"/>
    <property type="evidence" value="ECO:0007669"/>
    <property type="project" value="TreeGrafter"/>
</dbReference>
<keyword evidence="3" id="KW-0597">Phosphoprotein</keyword>
<comment type="catalytic activity">
    <reaction evidence="1">
        <text>ATP + protein L-histidine = ADP + protein N-phospho-L-histidine.</text>
        <dbReference type="EC" id="2.7.13.3"/>
    </reaction>
</comment>
<dbReference type="PANTHER" id="PTHR30146">
    <property type="entry name" value="LACI-RELATED TRANSCRIPTIONAL REPRESSOR"/>
    <property type="match status" value="1"/>
</dbReference>
<dbReference type="GO" id="GO:0000976">
    <property type="term" value="F:transcription cis-regulatory region binding"/>
    <property type="evidence" value="ECO:0007669"/>
    <property type="project" value="TreeGrafter"/>
</dbReference>
<evidence type="ECO:0000256" key="6">
    <source>
        <dbReference type="ARBA" id="ARBA00023015"/>
    </source>
</evidence>
<evidence type="ECO:0000256" key="4">
    <source>
        <dbReference type="ARBA" id="ARBA00022777"/>
    </source>
</evidence>
<dbReference type="PANTHER" id="PTHR30146:SF24">
    <property type="entry name" value="XYLOSE OPERON REGULATORY PROTEIN"/>
    <property type="match status" value="1"/>
</dbReference>
<dbReference type="Pfam" id="PF13377">
    <property type="entry name" value="Peripla_BP_3"/>
    <property type="match status" value="1"/>
</dbReference>
<evidence type="ECO:0000313" key="10">
    <source>
        <dbReference type="EMBL" id="AEV67708.1"/>
    </source>
</evidence>
<dbReference type="SUPFAM" id="SSF55874">
    <property type="entry name" value="ATPase domain of HSP90 chaperone/DNA topoisomerase II/histidine kinase"/>
    <property type="match status" value="1"/>
</dbReference>
<dbReference type="STRING" id="720554.Clocl_1031"/>
<dbReference type="KEGG" id="ccl:Clocl_1031"/>
<dbReference type="InterPro" id="IPR028082">
    <property type="entry name" value="Peripla_BP_I"/>
</dbReference>
<dbReference type="eggNOG" id="COG1609">
    <property type="taxonomic scope" value="Bacteria"/>
</dbReference>
<evidence type="ECO:0000256" key="7">
    <source>
        <dbReference type="ARBA" id="ARBA00023125"/>
    </source>
</evidence>
<name>G8LXJ7_ACECE</name>
<protein>
    <recommendedName>
        <fullName evidence="2">histidine kinase</fullName>
        <ecNumber evidence="2">2.7.13.3</ecNumber>
    </recommendedName>
</protein>
<reference evidence="11" key="1">
    <citation type="submission" date="2011-12" db="EMBL/GenBank/DDBJ databases">
        <title>Complete sequence of Clostridium clariflavum DSM 19732.</title>
        <authorList>
            <consortium name="US DOE Joint Genome Institute"/>
            <person name="Lucas S."/>
            <person name="Han J."/>
            <person name="Lapidus A."/>
            <person name="Cheng J.-F."/>
            <person name="Goodwin L."/>
            <person name="Pitluck S."/>
            <person name="Peters L."/>
            <person name="Teshima H."/>
            <person name="Detter J.C."/>
            <person name="Han C."/>
            <person name="Tapia R."/>
            <person name="Land M."/>
            <person name="Hauser L."/>
            <person name="Kyrpides N."/>
            <person name="Ivanova N."/>
            <person name="Pagani I."/>
            <person name="Kitzmiller T."/>
            <person name="Lynd L."/>
            <person name="Izquierdo J."/>
            <person name="Woyke T."/>
        </authorList>
    </citation>
    <scope>NUCLEOTIDE SEQUENCE [LARGE SCALE GENOMIC DNA]</scope>
    <source>
        <strain evidence="11">DSM 19732 / NBRC 101661 / EBR45</strain>
    </source>
</reference>
<proteinExistence type="predicted"/>
<organism evidence="10 11">
    <name type="scientific">Acetivibrio clariflavus (strain DSM 19732 / NBRC 101661 / EBR45)</name>
    <name type="common">Clostridium clariflavum</name>
    <dbReference type="NCBI Taxonomy" id="720554"/>
    <lineage>
        <taxon>Bacteria</taxon>
        <taxon>Bacillati</taxon>
        <taxon>Bacillota</taxon>
        <taxon>Clostridia</taxon>
        <taxon>Eubacteriales</taxon>
        <taxon>Oscillospiraceae</taxon>
        <taxon>Acetivibrio</taxon>
    </lineage>
</organism>
<dbReference type="EC" id="2.7.13.3" evidence="2"/>
<accession>G8LXJ7</accession>
<dbReference type="PRINTS" id="PR00344">
    <property type="entry name" value="BCTRLSENSOR"/>
</dbReference>
<dbReference type="GO" id="GO:0000155">
    <property type="term" value="F:phosphorelay sensor kinase activity"/>
    <property type="evidence" value="ECO:0007669"/>
    <property type="project" value="InterPro"/>
</dbReference>
<dbReference type="SUPFAM" id="SSF53822">
    <property type="entry name" value="Periplasmic binding protein-like I"/>
    <property type="match status" value="1"/>
</dbReference>
<dbReference type="OrthoDB" id="56125at2"/>
<dbReference type="AlphaFoldDB" id="G8LXJ7"/>
<keyword evidence="7" id="KW-0238">DNA-binding</keyword>
<dbReference type="InterPro" id="IPR036890">
    <property type="entry name" value="HATPase_C_sf"/>
</dbReference>
<evidence type="ECO:0000313" key="11">
    <source>
        <dbReference type="Proteomes" id="UP000005435"/>
    </source>
</evidence>
<dbReference type="SMART" id="SM00387">
    <property type="entry name" value="HATPase_c"/>
    <property type="match status" value="1"/>
</dbReference>
<keyword evidence="5" id="KW-0902">Two-component regulatory system</keyword>
<feature type="domain" description="Histidine kinase" evidence="9">
    <location>
        <begin position="475"/>
        <end position="708"/>
    </location>
</feature>
<dbReference type="InterPro" id="IPR046335">
    <property type="entry name" value="LacI/GalR-like_sensor"/>
</dbReference>
<dbReference type="InterPro" id="IPR003661">
    <property type="entry name" value="HisK_dim/P_dom"/>
</dbReference>
<dbReference type="Gene3D" id="1.10.287.130">
    <property type="match status" value="1"/>
</dbReference>
<evidence type="ECO:0000256" key="8">
    <source>
        <dbReference type="ARBA" id="ARBA00023163"/>
    </source>
</evidence>
<dbReference type="Pfam" id="PF02518">
    <property type="entry name" value="HATPase_c"/>
    <property type="match status" value="1"/>
</dbReference>
<dbReference type="InterPro" id="IPR003594">
    <property type="entry name" value="HATPase_dom"/>
</dbReference>
<gene>
    <name evidence="10" type="ordered locus">Clocl_1031</name>
</gene>
<keyword evidence="4" id="KW-0418">Kinase</keyword>
<evidence type="ECO:0000256" key="3">
    <source>
        <dbReference type="ARBA" id="ARBA00022553"/>
    </source>
</evidence>